<dbReference type="Pfam" id="PF13802">
    <property type="entry name" value="Gal_mutarotas_2"/>
    <property type="match status" value="1"/>
</dbReference>
<dbReference type="InterPro" id="IPR000322">
    <property type="entry name" value="Glyco_hydro_31_TIM"/>
</dbReference>
<dbReference type="InterPro" id="IPR033403">
    <property type="entry name" value="DUF5110"/>
</dbReference>
<evidence type="ECO:0000256" key="4">
    <source>
        <dbReference type="RuleBase" id="RU361185"/>
    </source>
</evidence>
<dbReference type="SUPFAM" id="SSF74650">
    <property type="entry name" value="Galactose mutarotase-like"/>
    <property type="match status" value="1"/>
</dbReference>
<dbReference type="Proteomes" id="UP001597196">
    <property type="component" value="Unassembled WGS sequence"/>
</dbReference>
<dbReference type="InterPro" id="IPR017853">
    <property type="entry name" value="GH"/>
</dbReference>
<dbReference type="SUPFAM" id="SSF51445">
    <property type="entry name" value="(Trans)glycosidases"/>
    <property type="match status" value="1"/>
</dbReference>
<keyword evidence="10" id="KW-1185">Reference proteome</keyword>
<evidence type="ECO:0000259" key="8">
    <source>
        <dbReference type="Pfam" id="PF21365"/>
    </source>
</evidence>
<dbReference type="Pfam" id="PF01055">
    <property type="entry name" value="Glyco_hydro_31_2nd"/>
    <property type="match status" value="1"/>
</dbReference>
<keyword evidence="2 4" id="KW-0378">Hydrolase</keyword>
<dbReference type="SUPFAM" id="SSF51011">
    <property type="entry name" value="Glycosyl hydrolase domain"/>
    <property type="match status" value="1"/>
</dbReference>
<dbReference type="Pfam" id="PF17137">
    <property type="entry name" value="DUF5110"/>
    <property type="match status" value="1"/>
</dbReference>
<dbReference type="PROSITE" id="PS00129">
    <property type="entry name" value="GLYCOSYL_HYDROL_F31_1"/>
    <property type="match status" value="1"/>
</dbReference>
<dbReference type="Pfam" id="PF21365">
    <property type="entry name" value="Glyco_hydro_31_3rd"/>
    <property type="match status" value="1"/>
</dbReference>
<dbReference type="InterPro" id="IPR048395">
    <property type="entry name" value="Glyco_hydro_31_C"/>
</dbReference>
<feature type="domain" description="Glycoside hydrolase family 31 N-terminal" evidence="6">
    <location>
        <begin position="37"/>
        <end position="218"/>
    </location>
</feature>
<dbReference type="PANTHER" id="PTHR22762">
    <property type="entry name" value="ALPHA-GLUCOSIDASE"/>
    <property type="match status" value="1"/>
</dbReference>
<proteinExistence type="inferred from homology"/>
<evidence type="ECO:0000256" key="1">
    <source>
        <dbReference type="ARBA" id="ARBA00007806"/>
    </source>
</evidence>
<dbReference type="CDD" id="cd14752">
    <property type="entry name" value="GH31_N"/>
    <property type="match status" value="1"/>
</dbReference>
<organism evidence="9 10">
    <name type="scientific">Lacticaseibacillus mingshuiensis</name>
    <dbReference type="NCBI Taxonomy" id="2799574"/>
    <lineage>
        <taxon>Bacteria</taxon>
        <taxon>Bacillati</taxon>
        <taxon>Bacillota</taxon>
        <taxon>Bacilli</taxon>
        <taxon>Lactobacillales</taxon>
        <taxon>Lactobacillaceae</taxon>
        <taxon>Lacticaseibacillus</taxon>
    </lineage>
</organism>
<evidence type="ECO:0000259" key="7">
    <source>
        <dbReference type="Pfam" id="PF17137"/>
    </source>
</evidence>
<dbReference type="Gene3D" id="3.20.20.80">
    <property type="entry name" value="Glycosidases"/>
    <property type="match status" value="2"/>
</dbReference>
<dbReference type="InterPro" id="IPR011013">
    <property type="entry name" value="Gal_mutarotase_sf_dom"/>
</dbReference>
<accession>A0ABW4CL38</accession>
<dbReference type="InterPro" id="IPR025887">
    <property type="entry name" value="Glyco_hydro_31_N_dom"/>
</dbReference>
<dbReference type="RefSeq" id="WP_203626608.1">
    <property type="nucleotide sequence ID" value="NZ_BOLQ01000006.1"/>
</dbReference>
<comment type="similarity">
    <text evidence="1 4">Belongs to the glycosyl hydrolase 31 family.</text>
</comment>
<dbReference type="PANTHER" id="PTHR22762:SF166">
    <property type="entry name" value="ALPHA-GLUCOSIDASE"/>
    <property type="match status" value="1"/>
</dbReference>
<evidence type="ECO:0000259" key="6">
    <source>
        <dbReference type="Pfam" id="PF13802"/>
    </source>
</evidence>
<keyword evidence="3 4" id="KW-0326">Glycosidase</keyword>
<sequence>MSEITIQSTEAQGTWLITLADGRKRGVTVLTPAILHVYDADVPAPHNRDVVSGQAQAVAAVVDDHGDHVTLATSALTLTMDAVGYVDVVDASGQPVVTAYRGRRQPLDTNADPALADAEHAAAHHAMVGEHHVSDVPGATPIEVAFTLADDDHFYGLGDKTGFTDKRGYAWENWNSDDPTPHQEDLVRLYKSIPFVIGLHEDRAYGLFFPDTFPSRLDLGRESRDYFYYNAVAGRLDYYIFAGPAMPDVVGEYTWLTGTTPLPQKWTLGYQQSRWSYMNRQTVETVAAKMREYHLPFDAIHLDIDYMDGYRVFTTDPKRFPDFKQMVAQLGEDGVKVVTIIDPGVKQDPGYRVYDEGVAHGYFAKDAAGKLYVNRVWPGKSVFPDFGAPSIRKWWAHNTDFLTENGVSGIWNDMNEPASFDGPLPDDVALTDEDHGTTILELHNVYAHNMARATYAGMKAKTGKRPFIITRAAFSGTQKFATVWTGDNRSTWALLRLVVPQLTNLGLSGFSFAGTDIGGFGESATPELLTRWIEAAIFSPLLRNHSAIGTPLQEPWVFGEPTLAIYRKMLELRYRLLDLLYDLFEAGTRTGLPVMRPLVLHYQDDATAQTINDEFLVGETLLAAPVVAPGVDHRMVYLPAGEWLDYWTGEAYTGGDYYVVAAPLDHLPLFVKNNSILPLRPLVEYVEPATEDTLGFKVFGTHGHYEHYQDNGEDFAYQNGAFNRYVIDVDDNEVRVALSVDGLDQHYDTIFVEVSGVAHQFAYSGSTGTYQEI</sequence>
<dbReference type="InterPro" id="IPR013780">
    <property type="entry name" value="Glyco_hydro_b"/>
</dbReference>
<dbReference type="EMBL" id="JBHTOC010000011">
    <property type="protein sequence ID" value="MFD1430291.1"/>
    <property type="molecule type" value="Genomic_DNA"/>
</dbReference>
<dbReference type="Gene3D" id="2.60.40.1760">
    <property type="entry name" value="glycosyl hydrolase (family 31)"/>
    <property type="match status" value="1"/>
</dbReference>
<protein>
    <submittedName>
        <fullName evidence="9">TIM-barrel domain-containing protein</fullName>
    </submittedName>
</protein>
<dbReference type="Gene3D" id="2.60.40.1180">
    <property type="entry name" value="Golgi alpha-mannosidase II"/>
    <property type="match status" value="2"/>
</dbReference>
<evidence type="ECO:0000313" key="9">
    <source>
        <dbReference type="EMBL" id="MFD1430291.1"/>
    </source>
</evidence>
<feature type="domain" description="Glycosyl hydrolase family 31 C-terminal" evidence="8">
    <location>
        <begin position="591"/>
        <end position="677"/>
    </location>
</feature>
<dbReference type="InterPro" id="IPR030458">
    <property type="entry name" value="Glyco_hydro_31_AS"/>
</dbReference>
<evidence type="ECO:0000256" key="3">
    <source>
        <dbReference type="ARBA" id="ARBA00023295"/>
    </source>
</evidence>
<feature type="domain" description="Glycoside hydrolase family 31 TIM barrel" evidence="5">
    <location>
        <begin position="260"/>
        <end position="583"/>
    </location>
</feature>
<evidence type="ECO:0000259" key="5">
    <source>
        <dbReference type="Pfam" id="PF01055"/>
    </source>
</evidence>
<name>A0ABW4CL38_9LACO</name>
<evidence type="ECO:0000256" key="2">
    <source>
        <dbReference type="ARBA" id="ARBA00022801"/>
    </source>
</evidence>
<dbReference type="CDD" id="cd06604">
    <property type="entry name" value="GH31_glucosidase_II_MalA"/>
    <property type="match status" value="1"/>
</dbReference>
<reference evidence="10" key="1">
    <citation type="journal article" date="2019" name="Int. J. Syst. Evol. Microbiol.">
        <title>The Global Catalogue of Microorganisms (GCM) 10K type strain sequencing project: providing services to taxonomists for standard genome sequencing and annotation.</title>
        <authorList>
            <consortium name="The Broad Institute Genomics Platform"/>
            <consortium name="The Broad Institute Genome Sequencing Center for Infectious Disease"/>
            <person name="Wu L."/>
            <person name="Ma J."/>
        </authorList>
    </citation>
    <scope>NUCLEOTIDE SEQUENCE [LARGE SCALE GENOMIC DNA]</scope>
    <source>
        <strain evidence="10">CCM 8980</strain>
    </source>
</reference>
<comment type="caution">
    <text evidence="9">The sequence shown here is derived from an EMBL/GenBank/DDBJ whole genome shotgun (WGS) entry which is preliminary data.</text>
</comment>
<feature type="domain" description="DUF5110" evidence="7">
    <location>
        <begin position="694"/>
        <end position="741"/>
    </location>
</feature>
<evidence type="ECO:0000313" key="10">
    <source>
        <dbReference type="Proteomes" id="UP001597196"/>
    </source>
</evidence>
<gene>
    <name evidence="9" type="ORF">ACFQ4P_08530</name>
</gene>